<dbReference type="KEGG" id="prz:GZH47_30685"/>
<dbReference type="AlphaFoldDB" id="A0A6C0P8M9"/>
<feature type="domain" description="N-acyltransferase N-terminal" evidence="1">
    <location>
        <begin position="21"/>
        <end position="147"/>
    </location>
</feature>
<feature type="domain" description="GNAT-like C-terminal" evidence="2">
    <location>
        <begin position="149"/>
        <end position="375"/>
    </location>
</feature>
<evidence type="ECO:0000259" key="1">
    <source>
        <dbReference type="Pfam" id="PF18082"/>
    </source>
</evidence>
<dbReference type="Gene3D" id="3.40.630.120">
    <property type="match status" value="1"/>
</dbReference>
<gene>
    <name evidence="3" type="ORF">GZH47_30685</name>
</gene>
<evidence type="ECO:0000259" key="2">
    <source>
        <dbReference type="Pfam" id="PF18164"/>
    </source>
</evidence>
<dbReference type="Pfam" id="PF18082">
    <property type="entry name" value="NAT_N"/>
    <property type="match status" value="1"/>
</dbReference>
<accession>A0A6C0P8M9</accession>
<reference evidence="3 4" key="1">
    <citation type="submission" date="2020-02" db="EMBL/GenBank/DDBJ databases">
        <title>Paenibacillus sp. nov., isolated from rhizosphere soil of tomato.</title>
        <authorList>
            <person name="Weon H.-Y."/>
            <person name="Lee S.A."/>
        </authorList>
    </citation>
    <scope>NUCLEOTIDE SEQUENCE [LARGE SCALE GENOMIC DNA]</scope>
    <source>
        <strain evidence="3 4">14171R-81</strain>
    </source>
</reference>
<evidence type="ECO:0000313" key="4">
    <source>
        <dbReference type="Proteomes" id="UP000479114"/>
    </source>
</evidence>
<dbReference type="InterPro" id="IPR041273">
    <property type="entry name" value="NAT_N"/>
</dbReference>
<evidence type="ECO:0000313" key="3">
    <source>
        <dbReference type="EMBL" id="QHW34735.1"/>
    </source>
</evidence>
<evidence type="ECO:0008006" key="5">
    <source>
        <dbReference type="Google" id="ProtNLM"/>
    </source>
</evidence>
<dbReference type="Proteomes" id="UP000479114">
    <property type="component" value="Chromosome"/>
</dbReference>
<name>A0A6C0P8M9_9BACL</name>
<sequence length="378" mass="41911">MNDTMTTALLSSGDFLQAGSMQRICEAVHFPQEVTQALLIETARIAADTERAAAARGSLQALFVDQDRPSGEVNKELLNYDDGAILAAVVYAGAIPQLWARYEQRGISAQVLIDTVQDIVIWMETHRKRHGQWGLSELGWLHSHMTGGLYKIGRLQFQPMANPYAARVFRHRLTGEHVALAEAGTTFLADGRLAGASDDSAGSEDGEWISAYTFDGQQYAGHPISDMGIASRETVQLPADTWELALQQGDNVLNVHIPEGSRMTHDACRESYADAARLFADCFPDQPFNAFVCSSWLLSPEFREWLPVHSNIRQFQSDYHLLPLISDETQTLERVFGFGTKLADLPDLKPETSLQRVIYDRLTAGESVHNGCGFILKK</sequence>
<dbReference type="RefSeq" id="WP_162644887.1">
    <property type="nucleotide sequence ID" value="NZ_CP048286.1"/>
</dbReference>
<dbReference type="EMBL" id="CP048286">
    <property type="protein sequence ID" value="QHW34735.1"/>
    <property type="molecule type" value="Genomic_DNA"/>
</dbReference>
<keyword evidence="4" id="KW-1185">Reference proteome</keyword>
<organism evidence="3 4">
    <name type="scientific">Paenibacillus rhizovicinus</name>
    <dbReference type="NCBI Taxonomy" id="2704463"/>
    <lineage>
        <taxon>Bacteria</taxon>
        <taxon>Bacillati</taxon>
        <taxon>Bacillota</taxon>
        <taxon>Bacilli</taxon>
        <taxon>Bacillales</taxon>
        <taxon>Paenibacillaceae</taxon>
        <taxon>Paenibacillus</taxon>
    </lineage>
</organism>
<protein>
    <recommendedName>
        <fullName evidence="5">GNAT-like C-terminal domain-containing protein</fullName>
    </recommendedName>
</protein>
<proteinExistence type="predicted"/>
<dbReference type="Pfam" id="PF18164">
    <property type="entry name" value="GNAT_C"/>
    <property type="match status" value="1"/>
</dbReference>
<dbReference type="InterPro" id="IPR041644">
    <property type="entry name" value="GNAT_C"/>
</dbReference>